<dbReference type="InterPro" id="IPR032675">
    <property type="entry name" value="LRR_dom_sf"/>
</dbReference>
<evidence type="ECO:0000313" key="1">
    <source>
        <dbReference type="EMBL" id="KZO96959.1"/>
    </source>
</evidence>
<dbReference type="OrthoDB" id="2447803at2759"/>
<evidence type="ECO:0000313" key="2">
    <source>
        <dbReference type="Proteomes" id="UP000076738"/>
    </source>
</evidence>
<dbReference type="AlphaFoldDB" id="A0A167MQF7"/>
<organism evidence="1 2">
    <name type="scientific">Calocera viscosa (strain TUFC12733)</name>
    <dbReference type="NCBI Taxonomy" id="1330018"/>
    <lineage>
        <taxon>Eukaryota</taxon>
        <taxon>Fungi</taxon>
        <taxon>Dikarya</taxon>
        <taxon>Basidiomycota</taxon>
        <taxon>Agaricomycotina</taxon>
        <taxon>Dacrymycetes</taxon>
        <taxon>Dacrymycetales</taxon>
        <taxon>Dacrymycetaceae</taxon>
        <taxon>Calocera</taxon>
    </lineage>
</organism>
<dbReference type="STRING" id="1330018.A0A167MQF7"/>
<dbReference type="SUPFAM" id="SSF52047">
    <property type="entry name" value="RNI-like"/>
    <property type="match status" value="1"/>
</dbReference>
<protein>
    <recommendedName>
        <fullName evidence="3">F-box domain-containing protein</fullName>
    </recommendedName>
</protein>
<gene>
    <name evidence="1" type="ORF">CALVIDRAFT_105597</name>
</gene>
<accession>A0A167MQF7</accession>
<dbReference type="Gene3D" id="3.80.10.10">
    <property type="entry name" value="Ribonuclease Inhibitor"/>
    <property type="match status" value="1"/>
</dbReference>
<reference evidence="1 2" key="1">
    <citation type="journal article" date="2016" name="Mol. Biol. Evol.">
        <title>Comparative Genomics of Early-Diverging Mushroom-Forming Fungi Provides Insights into the Origins of Lignocellulose Decay Capabilities.</title>
        <authorList>
            <person name="Nagy L.G."/>
            <person name="Riley R."/>
            <person name="Tritt A."/>
            <person name="Adam C."/>
            <person name="Daum C."/>
            <person name="Floudas D."/>
            <person name="Sun H."/>
            <person name="Yadav J.S."/>
            <person name="Pangilinan J."/>
            <person name="Larsson K.H."/>
            <person name="Matsuura K."/>
            <person name="Barry K."/>
            <person name="Labutti K."/>
            <person name="Kuo R."/>
            <person name="Ohm R.A."/>
            <person name="Bhattacharya S.S."/>
            <person name="Shirouzu T."/>
            <person name="Yoshinaga Y."/>
            <person name="Martin F.M."/>
            <person name="Grigoriev I.V."/>
            <person name="Hibbett D.S."/>
        </authorList>
    </citation>
    <scope>NUCLEOTIDE SEQUENCE [LARGE SCALE GENOMIC DNA]</scope>
    <source>
        <strain evidence="1 2">TUFC12733</strain>
    </source>
</reference>
<name>A0A167MQF7_CALVF</name>
<keyword evidence="2" id="KW-1185">Reference proteome</keyword>
<evidence type="ECO:0008006" key="3">
    <source>
        <dbReference type="Google" id="ProtNLM"/>
    </source>
</evidence>
<proteinExistence type="predicted"/>
<sequence length="436" mass="48802">MYCRHTRRLKLTELLYWATDDYKPTTFSRPLLKLSTYKGTEPFFESLRHVTLEIQSFSAHVACRSIFAYDLQSISLAIGKPGDESSTSRMVDALFDLIASHSVKLESLKLEYGDFTATDAFRASWEKRLANLVGRLDRTAPKLKRIDFSPLQSGNVIVPALATMKGLQDIALGWGQSDTLHKYSLPQDSFGSLRAIKLNSEWCPQLSPLFLLSNISSTAMERISVEASLDVAEVVRTNRLVASQWPKTLRQYHLGWFPFGTDTVNPTGIIPSHPSVLSSLLDEILQCHQLRILSLPIEYPWELTDEHITALVRALPELRSLELGSKNRSTVAEYPPRVTVKGLTSIAVGLSYLESLTMDINVTDPSLDETALEAAANPRIRKFSTYNVGRGRPEVVRDRIRKLFPSLNQVHVEELRGISGGVSGTARNDEDVDNAW</sequence>
<dbReference type="EMBL" id="KV417282">
    <property type="protein sequence ID" value="KZO96959.1"/>
    <property type="molecule type" value="Genomic_DNA"/>
</dbReference>
<dbReference type="Proteomes" id="UP000076738">
    <property type="component" value="Unassembled WGS sequence"/>
</dbReference>